<dbReference type="RefSeq" id="WP_088861446.1">
    <property type="nucleotide sequence ID" value="NZ_CP022115.1"/>
</dbReference>
<name>A0A248LLP2_9NEIS</name>
<sequence>MSKGTDTPWAKEFADFVSAYNATIEAEGLPLSEWQSTTIDNRADTKLPTPLASALFNAPRGEALVLDRSQEAVQKKDL</sequence>
<dbReference type="AlphaFoldDB" id="A0A248LLP2"/>
<dbReference type="Proteomes" id="UP000197424">
    <property type="component" value="Chromosome"/>
</dbReference>
<dbReference type="EMBL" id="CP022115">
    <property type="protein sequence ID" value="ASJ25687.1"/>
    <property type="molecule type" value="Genomic_DNA"/>
</dbReference>
<organism evidence="1 2">
    <name type="scientific">Laribacter hongkongensis</name>
    <dbReference type="NCBI Taxonomy" id="168471"/>
    <lineage>
        <taxon>Bacteria</taxon>
        <taxon>Pseudomonadati</taxon>
        <taxon>Pseudomonadota</taxon>
        <taxon>Betaproteobacteria</taxon>
        <taxon>Neisseriales</taxon>
        <taxon>Aquaspirillaceae</taxon>
        <taxon>Laribacter</taxon>
    </lineage>
</organism>
<accession>A0A248LLP2</accession>
<reference evidence="2" key="1">
    <citation type="submission" date="2017-06" db="EMBL/GenBank/DDBJ databases">
        <title>Whole genome sequence of Laribacter hongkongensis LHGZ1.</title>
        <authorList>
            <person name="Chen D."/>
            <person name="Wu H."/>
            <person name="Chen J."/>
        </authorList>
    </citation>
    <scope>NUCLEOTIDE SEQUENCE [LARGE SCALE GENOMIC DNA]</scope>
    <source>
        <strain evidence="2">LHGZ1</strain>
    </source>
</reference>
<proteinExistence type="predicted"/>
<evidence type="ECO:0000313" key="1">
    <source>
        <dbReference type="EMBL" id="ASJ25687.1"/>
    </source>
</evidence>
<evidence type="ECO:0000313" key="2">
    <source>
        <dbReference type="Proteomes" id="UP000197424"/>
    </source>
</evidence>
<gene>
    <name evidence="1" type="ORF">LHGZ1_2856</name>
</gene>
<protein>
    <submittedName>
        <fullName evidence="1">Uncharacterized protein</fullName>
    </submittedName>
</protein>